<gene>
    <name evidence="3" type="ORF">DFR47_103170</name>
</gene>
<comment type="caution">
    <text evidence="3">The sequence shown here is derived from an EMBL/GenBank/DDBJ whole genome shotgun (WGS) entry which is preliminary data.</text>
</comment>
<evidence type="ECO:0000259" key="2">
    <source>
        <dbReference type="Pfam" id="PF12804"/>
    </source>
</evidence>
<dbReference type="Pfam" id="PF12804">
    <property type="entry name" value="NTP_transf_3"/>
    <property type="match status" value="1"/>
</dbReference>
<dbReference type="SUPFAM" id="SSF53448">
    <property type="entry name" value="Nucleotide-diphospho-sugar transferases"/>
    <property type="match status" value="1"/>
</dbReference>
<dbReference type="AlphaFoldDB" id="A0A366DZY4"/>
<sequence length="196" mass="21244">MSDASATAVLVLGAGAGSRYADGDKLSAMLDRKPVAHHILQVVDGFPWAQRIVTCRDYAPWTQAYTEAGFTLALTEDVETGMLGSLHRGLREISQERVLICLADMPLVPRLHIEQLLQSAQFCAAPVIASASNDYRGPPALCRTEYLRALPLAGEGGARSLLPQADFVEQSAPAFADIDTVNDFETIRQHFNAFSV</sequence>
<keyword evidence="3" id="KW-0548">Nucleotidyltransferase</keyword>
<evidence type="ECO:0000256" key="1">
    <source>
        <dbReference type="ARBA" id="ARBA00022842"/>
    </source>
</evidence>
<dbReference type="GO" id="GO:0016779">
    <property type="term" value="F:nucleotidyltransferase activity"/>
    <property type="evidence" value="ECO:0007669"/>
    <property type="project" value="UniProtKB-KW"/>
</dbReference>
<evidence type="ECO:0000313" key="4">
    <source>
        <dbReference type="Proteomes" id="UP000252893"/>
    </source>
</evidence>
<dbReference type="PANTHER" id="PTHR43777:SF1">
    <property type="entry name" value="MOLYBDENUM COFACTOR CYTIDYLYLTRANSFERASE"/>
    <property type="match status" value="1"/>
</dbReference>
<accession>A0A366DZY4</accession>
<dbReference type="InterPro" id="IPR025877">
    <property type="entry name" value="MobA-like_NTP_Trfase"/>
</dbReference>
<dbReference type="RefSeq" id="WP_170137472.1">
    <property type="nucleotide sequence ID" value="NZ_JBHEEG010000008.1"/>
</dbReference>
<reference evidence="3 4" key="1">
    <citation type="submission" date="2018-06" db="EMBL/GenBank/DDBJ databases">
        <title>Genomic Encyclopedia of Type Strains, Phase IV (KMG-IV): sequencing the most valuable type-strain genomes for metagenomic binning, comparative biology and taxonomic classification.</title>
        <authorList>
            <person name="Goeker M."/>
        </authorList>
    </citation>
    <scope>NUCLEOTIDE SEQUENCE [LARGE SCALE GENOMIC DNA]</scope>
    <source>
        <strain evidence="3 4">DSM 25619</strain>
    </source>
</reference>
<organism evidence="3 4">
    <name type="scientific">Pseudochrobactrum asaccharolyticum</name>
    <dbReference type="NCBI Taxonomy" id="354351"/>
    <lineage>
        <taxon>Bacteria</taxon>
        <taxon>Pseudomonadati</taxon>
        <taxon>Pseudomonadota</taxon>
        <taxon>Alphaproteobacteria</taxon>
        <taxon>Hyphomicrobiales</taxon>
        <taxon>Brucellaceae</taxon>
        <taxon>Pseudochrobactrum</taxon>
    </lineage>
</organism>
<dbReference type="Proteomes" id="UP000252893">
    <property type="component" value="Unassembled WGS sequence"/>
</dbReference>
<evidence type="ECO:0000313" key="3">
    <source>
        <dbReference type="EMBL" id="RBO95607.1"/>
    </source>
</evidence>
<name>A0A366DZY4_9HYPH</name>
<dbReference type="EMBL" id="QNRH01000003">
    <property type="protein sequence ID" value="RBO95607.1"/>
    <property type="molecule type" value="Genomic_DNA"/>
</dbReference>
<keyword evidence="3" id="KW-0808">Transferase</keyword>
<dbReference type="PANTHER" id="PTHR43777">
    <property type="entry name" value="MOLYBDENUM COFACTOR CYTIDYLYLTRANSFERASE"/>
    <property type="match status" value="1"/>
</dbReference>
<feature type="domain" description="MobA-like NTP transferase" evidence="2">
    <location>
        <begin position="9"/>
        <end position="164"/>
    </location>
</feature>
<keyword evidence="4" id="KW-1185">Reference proteome</keyword>
<proteinExistence type="predicted"/>
<protein>
    <submittedName>
        <fullName evidence="3">Molybdenum cofactor cytidylyltransferase</fullName>
    </submittedName>
</protein>
<keyword evidence="1" id="KW-0460">Magnesium</keyword>
<dbReference type="Gene3D" id="3.90.550.10">
    <property type="entry name" value="Spore Coat Polysaccharide Biosynthesis Protein SpsA, Chain A"/>
    <property type="match status" value="1"/>
</dbReference>
<dbReference type="InterPro" id="IPR029044">
    <property type="entry name" value="Nucleotide-diphossugar_trans"/>
</dbReference>